<sequence>MSRGSAVVVRVRDVCWPFTFELCLLGLVYLLYRTGRLVTIEADRIAHANARAVHAFERLLLLPDEAAIQGLVASSELLRAANVYYVAVHFPVTVAFLLWGFFFRPRVEYRWARNLIISMTAVAVCLHIAFPLAPPRMFPQWGFVDTMSVYGPSAYDGASGAVANQYAAMPSLHVGWALLIALVVTRTAGGWIGRLAILHAVVTLVVVTVTANHWYLDGVVAGALLWLALLVFPLPGVARVPWLQRAT</sequence>
<evidence type="ECO:0000313" key="7">
    <source>
        <dbReference type="EMBL" id="MBC9226270.1"/>
    </source>
</evidence>
<dbReference type="PANTHER" id="PTHR31310">
    <property type="match status" value="1"/>
</dbReference>
<evidence type="ECO:0000313" key="9">
    <source>
        <dbReference type="Proteomes" id="UP000515871"/>
    </source>
</evidence>
<feature type="transmembrane region" description="Helical" evidence="5">
    <location>
        <begin position="115"/>
        <end position="133"/>
    </location>
</feature>
<feature type="transmembrane region" description="Helical" evidence="5">
    <location>
        <begin position="83"/>
        <end position="103"/>
    </location>
</feature>
<proteinExistence type="predicted"/>
<keyword evidence="2 5" id="KW-0812">Transmembrane</keyword>
<dbReference type="PANTHER" id="PTHR31310:SF7">
    <property type="entry name" value="PA-PHOSPHATASE RELATED-FAMILY PROTEIN DDB_G0268928"/>
    <property type="match status" value="1"/>
</dbReference>
<name>A0A8I0K2T0_9ACTN</name>
<dbReference type="EMBL" id="CP060587">
    <property type="protein sequence ID" value="QNL96002.1"/>
    <property type="molecule type" value="Genomic_DNA"/>
</dbReference>
<evidence type="ECO:0000256" key="5">
    <source>
        <dbReference type="SAM" id="Phobius"/>
    </source>
</evidence>
<evidence type="ECO:0000313" key="8">
    <source>
        <dbReference type="EMBL" id="QNL96002.1"/>
    </source>
</evidence>
<feature type="transmembrane region" description="Helical" evidence="5">
    <location>
        <begin position="221"/>
        <end position="242"/>
    </location>
</feature>
<evidence type="ECO:0000256" key="2">
    <source>
        <dbReference type="ARBA" id="ARBA00022692"/>
    </source>
</evidence>
<dbReference type="CDD" id="cd03386">
    <property type="entry name" value="PAP2_Aur1_like"/>
    <property type="match status" value="1"/>
</dbReference>
<protein>
    <submittedName>
        <fullName evidence="7">Inositol phosphorylceramide synthase</fullName>
    </submittedName>
</protein>
<evidence type="ECO:0000256" key="4">
    <source>
        <dbReference type="ARBA" id="ARBA00023136"/>
    </source>
</evidence>
<dbReference type="EMBL" id="JACTVM010000002">
    <property type="protein sequence ID" value="MBC9226270.1"/>
    <property type="molecule type" value="Genomic_DNA"/>
</dbReference>
<evidence type="ECO:0000259" key="6">
    <source>
        <dbReference type="Pfam" id="PF14378"/>
    </source>
</evidence>
<feature type="transmembrane region" description="Helical" evidence="5">
    <location>
        <begin position="196"/>
        <end position="215"/>
    </location>
</feature>
<feature type="domain" description="Inositolphosphotransferase Aur1/Ipt1" evidence="6">
    <location>
        <begin position="52"/>
        <end position="230"/>
    </location>
</feature>
<dbReference type="GO" id="GO:0016020">
    <property type="term" value="C:membrane"/>
    <property type="evidence" value="ECO:0007669"/>
    <property type="project" value="UniProtKB-SubCell"/>
</dbReference>
<evidence type="ECO:0000313" key="10">
    <source>
        <dbReference type="Proteomes" id="UP000620591"/>
    </source>
</evidence>
<accession>A0A8I0K2T0</accession>
<dbReference type="Pfam" id="PF14378">
    <property type="entry name" value="PAP2_3"/>
    <property type="match status" value="1"/>
</dbReference>
<dbReference type="InterPro" id="IPR026841">
    <property type="entry name" value="Aur1/Ipt1"/>
</dbReference>
<reference evidence="7" key="1">
    <citation type="submission" date="2020-09" db="EMBL/GenBank/DDBJ databases">
        <title>Novel species in genus Aeromicrobium.</title>
        <authorList>
            <person name="Zhang G."/>
        </authorList>
    </citation>
    <scope>NUCLEOTIDE SEQUENCE</scope>
    <source>
        <strain evidence="8">Zg-629</strain>
        <strain evidence="9">zg-629</strain>
        <strain evidence="7">Zg-636</strain>
    </source>
</reference>
<keyword evidence="9" id="KW-1185">Reference proteome</keyword>
<dbReference type="InterPro" id="IPR052185">
    <property type="entry name" value="IPC_Synthase-Related"/>
</dbReference>
<keyword evidence="3 5" id="KW-1133">Transmembrane helix</keyword>
<feature type="transmembrane region" description="Helical" evidence="5">
    <location>
        <begin position="14"/>
        <end position="32"/>
    </location>
</feature>
<feature type="transmembrane region" description="Helical" evidence="5">
    <location>
        <begin position="166"/>
        <end position="184"/>
    </location>
</feature>
<dbReference type="Proteomes" id="UP000515871">
    <property type="component" value="Chromosome"/>
</dbReference>
<evidence type="ECO:0000256" key="3">
    <source>
        <dbReference type="ARBA" id="ARBA00022989"/>
    </source>
</evidence>
<organism evidence="7 10">
    <name type="scientific">Aeromicrobium senzhongii</name>
    <dbReference type="NCBI Taxonomy" id="2663859"/>
    <lineage>
        <taxon>Bacteria</taxon>
        <taxon>Bacillati</taxon>
        <taxon>Actinomycetota</taxon>
        <taxon>Actinomycetes</taxon>
        <taxon>Propionibacteriales</taxon>
        <taxon>Nocardioidaceae</taxon>
        <taxon>Aeromicrobium</taxon>
    </lineage>
</organism>
<evidence type="ECO:0000256" key="1">
    <source>
        <dbReference type="ARBA" id="ARBA00004141"/>
    </source>
</evidence>
<dbReference type="Proteomes" id="UP000620591">
    <property type="component" value="Unassembled WGS sequence"/>
</dbReference>
<comment type="subcellular location">
    <subcellularLocation>
        <location evidence="1">Membrane</location>
        <topology evidence="1">Multi-pass membrane protein</topology>
    </subcellularLocation>
</comment>
<keyword evidence="4 5" id="KW-0472">Membrane</keyword>
<gene>
    <name evidence="8" type="ORF">H9L21_12480</name>
    <name evidence="7" type="ORF">IBG24_08080</name>
</gene>
<dbReference type="AlphaFoldDB" id="A0A8I0K2T0"/>